<dbReference type="RefSeq" id="WP_054881968.1">
    <property type="nucleotide sequence ID" value="NZ_CP079903.1"/>
</dbReference>
<evidence type="ECO:0000313" key="3">
    <source>
        <dbReference type="Proteomes" id="UP000577346"/>
    </source>
</evidence>
<dbReference type="EMBL" id="JACGDA010000023">
    <property type="protein sequence ID" value="MBA6148383.1"/>
    <property type="molecule type" value="Genomic_DNA"/>
</dbReference>
<accession>A0A7W2LWI4</accession>
<gene>
    <name evidence="2" type="ORF">H4C15_12815</name>
</gene>
<evidence type="ECO:0000256" key="1">
    <source>
        <dbReference type="SAM" id="Phobius"/>
    </source>
</evidence>
<proteinExistence type="predicted"/>
<keyword evidence="1" id="KW-0812">Transmembrane</keyword>
<organism evidence="2 3">
    <name type="scientific">Pseudomonas juntendi</name>
    <dbReference type="NCBI Taxonomy" id="2666183"/>
    <lineage>
        <taxon>Bacteria</taxon>
        <taxon>Pseudomonadati</taxon>
        <taxon>Pseudomonadota</taxon>
        <taxon>Gammaproteobacteria</taxon>
        <taxon>Pseudomonadales</taxon>
        <taxon>Pseudomonadaceae</taxon>
        <taxon>Pseudomonas</taxon>
    </lineage>
</organism>
<reference evidence="2 3" key="1">
    <citation type="submission" date="2020-07" db="EMBL/GenBank/DDBJ databases">
        <title>Diversity of carbapenemase encoding genes among Pseudomonas putida group clinical isolates in a tertiary Brazilian hospital.</title>
        <authorList>
            <person name="Alberto-Lei F."/>
            <person name="Nodari C.S."/>
            <person name="Streling A.P."/>
            <person name="Paulino J.T."/>
            <person name="Bessa-Neto F.O."/>
            <person name="Cayo R."/>
            <person name="Gales A.C."/>
        </authorList>
    </citation>
    <scope>NUCLEOTIDE SEQUENCE [LARGE SCALE GENOMIC DNA]</scope>
    <source>
        <strain evidence="2 3">11213</strain>
    </source>
</reference>
<protein>
    <submittedName>
        <fullName evidence="2">Uncharacterized protein</fullName>
    </submittedName>
</protein>
<dbReference type="GeneID" id="72421321"/>
<feature type="transmembrane region" description="Helical" evidence="1">
    <location>
        <begin position="36"/>
        <end position="56"/>
    </location>
</feature>
<evidence type="ECO:0000313" key="2">
    <source>
        <dbReference type="EMBL" id="MBA6148383.1"/>
    </source>
</evidence>
<dbReference type="AlphaFoldDB" id="A0A7W2LWI4"/>
<keyword evidence="1" id="KW-1133">Transmembrane helix</keyword>
<comment type="caution">
    <text evidence="2">The sequence shown here is derived from an EMBL/GenBank/DDBJ whole genome shotgun (WGS) entry which is preliminary data.</text>
</comment>
<name>A0A7W2LWI4_9PSED</name>
<sequence>MRFTPPSHTENARSEAEAFAEEMRKLRTSSPWTGVLLFYLGGLSTALMLIAGIFILRSL</sequence>
<keyword evidence="1" id="KW-0472">Membrane</keyword>
<dbReference type="Proteomes" id="UP000577346">
    <property type="component" value="Unassembled WGS sequence"/>
</dbReference>